<keyword evidence="10" id="KW-0282">Flagellum</keyword>
<dbReference type="PANTHER" id="PTHR34933">
    <property type="entry name" value="FLAGELLAR L-RING PROTEIN"/>
    <property type="match status" value="1"/>
</dbReference>
<keyword evidence="9" id="KW-0449">Lipoprotein</keyword>
<dbReference type="HAMAP" id="MF_00415">
    <property type="entry name" value="FlgH"/>
    <property type="match status" value="1"/>
</dbReference>
<dbReference type="GO" id="GO:0071973">
    <property type="term" value="P:bacterial-type flagellum-dependent cell motility"/>
    <property type="evidence" value="ECO:0007669"/>
    <property type="project" value="InterPro"/>
</dbReference>
<dbReference type="GO" id="GO:0009279">
    <property type="term" value="C:cell outer membrane"/>
    <property type="evidence" value="ECO:0007669"/>
    <property type="project" value="UniProtKB-SubCell"/>
</dbReference>
<protein>
    <recommendedName>
        <fullName evidence="9">Flagellar L-ring protein</fullName>
    </recommendedName>
    <alternativeName>
        <fullName evidence="9">Basal body L-ring protein</fullName>
    </alternativeName>
</protein>
<keyword evidence="5 9" id="KW-0732">Signal</keyword>
<keyword evidence="10" id="KW-0969">Cilium</keyword>
<dbReference type="EMBL" id="LFZK01000001">
    <property type="protein sequence ID" value="KYC29313.1"/>
    <property type="molecule type" value="Genomic_DNA"/>
</dbReference>
<evidence type="ECO:0000256" key="8">
    <source>
        <dbReference type="ARBA" id="ARBA00023237"/>
    </source>
</evidence>
<dbReference type="Pfam" id="PF02107">
    <property type="entry name" value="FlgH"/>
    <property type="match status" value="1"/>
</dbReference>
<keyword evidence="11" id="KW-1185">Reference proteome</keyword>
<keyword evidence="8 9" id="KW-0998">Cell outer membrane</keyword>
<sequence length="229" mass="24439">MRFIPRLPAWFAVLLAILGIAGCASPGTVPPSNVHQPMTVRPEPRGQMPAANGAIYNVASARPLFEDRRARFVGDTLTINIAEKTAASKNSENKATRSSSMSASVPSVSGLPVKTLQDLDLQASSSNNFSGKGQNSSTNDFTSSLTVTVIEVLSNGNLLVSGEKQIGLKEGEEFIRFSGVVNPTTITATNTVQSTQVADARIEYKANGFIDSAQVMGWLSRFFLSFLPI</sequence>
<evidence type="ECO:0000256" key="7">
    <source>
        <dbReference type="ARBA" id="ARBA00023143"/>
    </source>
</evidence>
<dbReference type="PRINTS" id="PR01008">
    <property type="entry name" value="FLGLRINGFLGH"/>
</dbReference>
<comment type="function">
    <text evidence="1 9">Assembles around the rod to form the L-ring and probably protects the motor/basal body from shearing forces during rotation.</text>
</comment>
<proteinExistence type="inferred from homology"/>
<dbReference type="GO" id="GO:0003774">
    <property type="term" value="F:cytoskeletal motor activity"/>
    <property type="evidence" value="ECO:0007669"/>
    <property type="project" value="InterPro"/>
</dbReference>
<evidence type="ECO:0000256" key="2">
    <source>
        <dbReference type="ARBA" id="ARBA00004370"/>
    </source>
</evidence>
<keyword evidence="6 9" id="KW-0472">Membrane</keyword>
<evidence type="ECO:0000256" key="4">
    <source>
        <dbReference type="ARBA" id="ARBA00011439"/>
    </source>
</evidence>
<evidence type="ECO:0000256" key="1">
    <source>
        <dbReference type="ARBA" id="ARBA00002591"/>
    </source>
</evidence>
<evidence type="ECO:0000256" key="6">
    <source>
        <dbReference type="ARBA" id="ARBA00023136"/>
    </source>
</evidence>
<dbReference type="PANTHER" id="PTHR34933:SF3">
    <property type="entry name" value="FLAGELLAR L-RING PROTEIN"/>
    <property type="match status" value="1"/>
</dbReference>
<evidence type="ECO:0000256" key="3">
    <source>
        <dbReference type="ARBA" id="ARBA00006929"/>
    </source>
</evidence>
<evidence type="ECO:0000256" key="5">
    <source>
        <dbReference type="ARBA" id="ARBA00022729"/>
    </source>
</evidence>
<evidence type="ECO:0000313" key="10">
    <source>
        <dbReference type="EMBL" id="KYC29313.1"/>
    </source>
</evidence>
<gene>
    <name evidence="9" type="primary">flgH</name>
    <name evidence="10" type="ORF">ACY05_01935</name>
</gene>
<keyword evidence="10" id="KW-0966">Cell projection</keyword>
<dbReference type="RefSeq" id="WP_067170037.1">
    <property type="nucleotide sequence ID" value="NZ_LFZK01000001.1"/>
</dbReference>
<comment type="subunit">
    <text evidence="4 9">The basal body constitutes a major portion of the flagellar organelle and consists of four rings (L,P,S, and M) mounted on a central rod.</text>
</comment>
<accession>A0A656Z8H2</accession>
<comment type="subcellular location">
    <subcellularLocation>
        <location evidence="9">Cell outer membrane</location>
        <topology evidence="9">Lipid-anchor</topology>
    </subcellularLocation>
    <subcellularLocation>
        <location evidence="9">Bacterial flagellum basal body</location>
    </subcellularLocation>
    <subcellularLocation>
        <location evidence="2">Membrane</location>
    </subcellularLocation>
</comment>
<comment type="similarity">
    <text evidence="3 9">Belongs to the FlgH family.</text>
</comment>
<keyword evidence="7 9" id="KW-0975">Bacterial flagellum</keyword>
<evidence type="ECO:0000313" key="11">
    <source>
        <dbReference type="Proteomes" id="UP000243416"/>
    </source>
</evidence>
<organism evidence="10 11">
    <name type="scientific">Sterolibacterium denitrificans</name>
    <dbReference type="NCBI Taxonomy" id="157592"/>
    <lineage>
        <taxon>Bacteria</taxon>
        <taxon>Pseudomonadati</taxon>
        <taxon>Pseudomonadota</taxon>
        <taxon>Betaproteobacteria</taxon>
        <taxon>Nitrosomonadales</taxon>
        <taxon>Sterolibacteriaceae</taxon>
        <taxon>Sterolibacterium</taxon>
    </lineage>
</organism>
<comment type="caution">
    <text evidence="10">The sequence shown here is derived from an EMBL/GenBank/DDBJ whole genome shotgun (WGS) entry which is preliminary data.</text>
</comment>
<dbReference type="AlphaFoldDB" id="A0A656Z8H2"/>
<evidence type="ECO:0000256" key="9">
    <source>
        <dbReference type="HAMAP-Rule" id="MF_00415"/>
    </source>
</evidence>
<dbReference type="InterPro" id="IPR000527">
    <property type="entry name" value="Flag_Lring"/>
</dbReference>
<reference evidence="10 11" key="1">
    <citation type="journal article" date="2016" name="ISME J.">
        <title>Integrated multi-omics analyses reveal the biochemical mechanisms and phylogenetic relevance of anaerobic androgen biodegradation in the environment.</title>
        <authorList>
            <person name="Yang F.C."/>
            <person name="Chen Y.L."/>
            <person name="Tang S.L."/>
            <person name="Yu C.P."/>
            <person name="Wang P.H."/>
            <person name="Ismail W."/>
            <person name="Wang C.H."/>
            <person name="Ding J.Y."/>
            <person name="Yang C.Y."/>
            <person name="Yang C.Y."/>
            <person name="Chiang Y.R."/>
        </authorList>
    </citation>
    <scope>NUCLEOTIDE SEQUENCE [LARGE SCALE GENOMIC DNA]</scope>
    <source>
        <strain evidence="10 11">DSM 13999</strain>
    </source>
</reference>
<name>A0A656Z8H2_9PROT</name>
<dbReference type="Proteomes" id="UP000243416">
    <property type="component" value="Unassembled WGS sequence"/>
</dbReference>
<dbReference type="PROSITE" id="PS51257">
    <property type="entry name" value="PROKAR_LIPOPROTEIN"/>
    <property type="match status" value="1"/>
</dbReference>
<dbReference type="GO" id="GO:0009427">
    <property type="term" value="C:bacterial-type flagellum basal body, distal rod, L ring"/>
    <property type="evidence" value="ECO:0007669"/>
    <property type="project" value="InterPro"/>
</dbReference>